<proteinExistence type="predicted"/>
<organism evidence="2 3">
    <name type="scientific">Euplotes crassus</name>
    <dbReference type="NCBI Taxonomy" id="5936"/>
    <lineage>
        <taxon>Eukaryota</taxon>
        <taxon>Sar</taxon>
        <taxon>Alveolata</taxon>
        <taxon>Ciliophora</taxon>
        <taxon>Intramacronucleata</taxon>
        <taxon>Spirotrichea</taxon>
        <taxon>Hypotrichia</taxon>
        <taxon>Euplotida</taxon>
        <taxon>Euplotidae</taxon>
        <taxon>Moneuplotes</taxon>
    </lineage>
</organism>
<keyword evidence="3" id="KW-1185">Reference proteome</keyword>
<dbReference type="Proteomes" id="UP001295684">
    <property type="component" value="Unassembled WGS sequence"/>
</dbReference>
<comment type="caution">
    <text evidence="2">The sequence shown here is derived from an EMBL/GenBank/DDBJ whole genome shotgun (WGS) entry which is preliminary data.</text>
</comment>
<evidence type="ECO:0000256" key="1">
    <source>
        <dbReference type="SAM" id="MobiDB-lite"/>
    </source>
</evidence>
<sequence>MAEGLKDLPPNSSGTFTHDELLAHSVNCPKDNSDGVSPLDFDENYLMFGGDTYLKDRPDPNTPMKNEDLIKGYKQRFKFKFEKHRRMSVKINYHTINKLKSNRSSTKSKFSVEKSAKLTLRGNTLRSSGKNKLLTPREENKQNENVPKDG</sequence>
<feature type="region of interest" description="Disordered" evidence="1">
    <location>
        <begin position="121"/>
        <end position="150"/>
    </location>
</feature>
<feature type="compositionally biased region" description="Polar residues" evidence="1">
    <location>
        <begin position="121"/>
        <end position="130"/>
    </location>
</feature>
<accession>A0AAD1X8I9</accession>
<name>A0AAD1X8I9_EUPCR</name>
<feature type="compositionally biased region" description="Basic and acidic residues" evidence="1">
    <location>
        <begin position="135"/>
        <end position="150"/>
    </location>
</feature>
<dbReference type="EMBL" id="CAMPGE010003825">
    <property type="protein sequence ID" value="CAI2362672.1"/>
    <property type="molecule type" value="Genomic_DNA"/>
</dbReference>
<reference evidence="2" key="1">
    <citation type="submission" date="2023-07" db="EMBL/GenBank/DDBJ databases">
        <authorList>
            <consortium name="AG Swart"/>
            <person name="Singh M."/>
            <person name="Singh A."/>
            <person name="Seah K."/>
            <person name="Emmerich C."/>
        </authorList>
    </citation>
    <scope>NUCLEOTIDE SEQUENCE</scope>
    <source>
        <strain evidence="2">DP1</strain>
    </source>
</reference>
<gene>
    <name evidence="2" type="ORF">ECRASSUSDP1_LOCUS3998</name>
</gene>
<protein>
    <submittedName>
        <fullName evidence="2">Uncharacterized protein</fullName>
    </submittedName>
</protein>
<dbReference type="AlphaFoldDB" id="A0AAD1X8I9"/>
<evidence type="ECO:0000313" key="2">
    <source>
        <dbReference type="EMBL" id="CAI2362672.1"/>
    </source>
</evidence>
<evidence type="ECO:0000313" key="3">
    <source>
        <dbReference type="Proteomes" id="UP001295684"/>
    </source>
</evidence>